<keyword evidence="2" id="KW-1185">Reference proteome</keyword>
<name>A0ABQ1FH07_9BACL</name>
<gene>
    <name evidence="1" type="ORF">GCM10008018_67490</name>
</gene>
<dbReference type="EMBL" id="BMHE01000068">
    <property type="protein sequence ID" value="GGA13019.1"/>
    <property type="molecule type" value="Genomic_DNA"/>
</dbReference>
<protein>
    <submittedName>
        <fullName evidence="1">Uncharacterized protein</fullName>
    </submittedName>
</protein>
<reference evidence="2" key="1">
    <citation type="journal article" date="2019" name="Int. J. Syst. Evol. Microbiol.">
        <title>The Global Catalogue of Microorganisms (GCM) 10K type strain sequencing project: providing services to taxonomists for standard genome sequencing and annotation.</title>
        <authorList>
            <consortium name="The Broad Institute Genomics Platform"/>
            <consortium name="The Broad Institute Genome Sequencing Center for Infectious Disease"/>
            <person name="Wu L."/>
            <person name="Ma J."/>
        </authorList>
    </citation>
    <scope>NUCLEOTIDE SEQUENCE [LARGE SCALE GENOMIC DNA]</scope>
    <source>
        <strain evidence="2">CGMCC 1.15043</strain>
    </source>
</reference>
<dbReference type="Proteomes" id="UP000615455">
    <property type="component" value="Unassembled WGS sequence"/>
</dbReference>
<evidence type="ECO:0000313" key="2">
    <source>
        <dbReference type="Proteomes" id="UP000615455"/>
    </source>
</evidence>
<proteinExistence type="predicted"/>
<sequence length="62" mass="7114">MPLTGLKQSGFMSFEITELEGTAYLEDLERMSQLSDVDLIDFESYGQIPTGVHWLNVRYGRK</sequence>
<comment type="caution">
    <text evidence="1">The sequence shown here is derived from an EMBL/GenBank/DDBJ whole genome shotgun (WGS) entry which is preliminary data.</text>
</comment>
<accession>A0ABQ1FH07</accession>
<evidence type="ECO:0000313" key="1">
    <source>
        <dbReference type="EMBL" id="GGA13019.1"/>
    </source>
</evidence>
<organism evidence="1 2">
    <name type="scientific">Paenibacillus marchantiophytorum</name>
    <dbReference type="NCBI Taxonomy" id="1619310"/>
    <lineage>
        <taxon>Bacteria</taxon>
        <taxon>Bacillati</taxon>
        <taxon>Bacillota</taxon>
        <taxon>Bacilli</taxon>
        <taxon>Bacillales</taxon>
        <taxon>Paenibacillaceae</taxon>
        <taxon>Paenibacillus</taxon>
    </lineage>
</organism>